<reference evidence="13 14" key="1">
    <citation type="submission" date="2023-05" db="EMBL/GenBank/DDBJ databases">
        <title>Sequencing and Assembly of Streptomyces sp. NP73.</title>
        <authorList>
            <person name="Konwar A.N."/>
            <person name="Saikia K."/>
            <person name="Thakur D."/>
        </authorList>
    </citation>
    <scope>NUCLEOTIDE SEQUENCE [LARGE SCALE GENOMIC DNA]</scope>
    <source>
        <strain evidence="13 14">NP73</strain>
    </source>
</reference>
<accession>A0ABT7H1C1</accession>
<dbReference type="Proteomes" id="UP001223390">
    <property type="component" value="Unassembled WGS sequence"/>
</dbReference>
<dbReference type="InterPro" id="IPR003482">
    <property type="entry name" value="Whib"/>
</dbReference>
<evidence type="ECO:0000256" key="8">
    <source>
        <dbReference type="ARBA" id="ARBA00023125"/>
    </source>
</evidence>
<sequence length="95" mass="10950">MPNLSLLPGPAHRHWAWQADALCQEVGSEQFYGPWHEGRKEREQRDAQAKRLCSACPVRELCLRHALRTREPYGVWGGLTARERRNLRTGYRPGG</sequence>
<comment type="function">
    <text evidence="11">Acts as a transcriptional regulator. Probably redox-responsive. The apo- but not holo-form probably binds DNA.</text>
</comment>
<keyword evidence="8 11" id="KW-0238">DNA-binding</keyword>
<feature type="domain" description="4Fe-4S Wbl-type" evidence="12">
    <location>
        <begin position="22"/>
        <end position="86"/>
    </location>
</feature>
<comment type="subcellular location">
    <subcellularLocation>
        <location evidence="1 11">Cytoplasm</location>
    </subcellularLocation>
</comment>
<evidence type="ECO:0000256" key="3">
    <source>
        <dbReference type="ARBA" id="ARBA00022485"/>
    </source>
</evidence>
<comment type="cofactor">
    <cofactor evidence="11">
        <name>[4Fe-4S] cluster</name>
        <dbReference type="ChEBI" id="CHEBI:49883"/>
    </cofactor>
    <text evidence="11">Binds 1 [4Fe-4S] cluster per subunit. Following nitrosylation of the [4Fe-4S] cluster binds 1 [4Fe-8(NO)] cluster per subunit.</text>
</comment>
<comment type="similarity">
    <text evidence="2 11">Belongs to the WhiB family.</text>
</comment>
<dbReference type="RefSeq" id="WP_285345518.1">
    <property type="nucleotide sequence ID" value="NZ_JASITI010000047.1"/>
</dbReference>
<evidence type="ECO:0000256" key="11">
    <source>
        <dbReference type="HAMAP-Rule" id="MF_01479"/>
    </source>
</evidence>
<keyword evidence="9 11" id="KW-1015">Disulfide bond</keyword>
<keyword evidence="10 11" id="KW-0804">Transcription</keyword>
<keyword evidence="7 11" id="KW-0805">Transcription regulation</keyword>
<feature type="binding site" evidence="11">
    <location>
        <position position="53"/>
    </location>
    <ligand>
        <name>[4Fe-4S] cluster</name>
        <dbReference type="ChEBI" id="CHEBI:49883"/>
    </ligand>
</feature>
<keyword evidence="6 11" id="KW-0411">Iron-sulfur</keyword>
<keyword evidence="5 11" id="KW-0408">Iron</keyword>
<evidence type="ECO:0000256" key="2">
    <source>
        <dbReference type="ARBA" id="ARBA00006597"/>
    </source>
</evidence>
<feature type="binding site" evidence="11">
    <location>
        <position position="23"/>
    </location>
    <ligand>
        <name>[4Fe-4S] cluster</name>
        <dbReference type="ChEBI" id="CHEBI:49883"/>
    </ligand>
</feature>
<comment type="PTM">
    <text evidence="11">Upon Fe-S cluster removal intramolecular disulfide bonds are formed.</text>
</comment>
<organism evidence="13 14">
    <name type="scientific">Streptomyces katrae</name>
    <dbReference type="NCBI Taxonomy" id="68223"/>
    <lineage>
        <taxon>Bacteria</taxon>
        <taxon>Bacillati</taxon>
        <taxon>Actinomycetota</taxon>
        <taxon>Actinomycetes</taxon>
        <taxon>Kitasatosporales</taxon>
        <taxon>Streptomycetaceae</taxon>
        <taxon>Streptomyces</taxon>
    </lineage>
</organism>
<evidence type="ECO:0000256" key="4">
    <source>
        <dbReference type="ARBA" id="ARBA00022723"/>
    </source>
</evidence>
<keyword evidence="11" id="KW-0963">Cytoplasm</keyword>
<protein>
    <recommendedName>
        <fullName evidence="11">Transcriptional regulator WhiB</fullName>
    </recommendedName>
</protein>
<proteinExistence type="inferred from homology"/>
<name>A0ABT7H1C1_9ACTN</name>
<dbReference type="HAMAP" id="MF_01479">
    <property type="entry name" value="WhiB"/>
    <property type="match status" value="1"/>
</dbReference>
<evidence type="ECO:0000256" key="9">
    <source>
        <dbReference type="ARBA" id="ARBA00023157"/>
    </source>
</evidence>
<keyword evidence="3 11" id="KW-0004">4Fe-4S</keyword>
<evidence type="ECO:0000313" key="14">
    <source>
        <dbReference type="Proteomes" id="UP001223390"/>
    </source>
</evidence>
<evidence type="ECO:0000259" key="12">
    <source>
        <dbReference type="PROSITE" id="PS51674"/>
    </source>
</evidence>
<keyword evidence="14" id="KW-1185">Reference proteome</keyword>
<feature type="binding site" evidence="11">
    <location>
        <position position="56"/>
    </location>
    <ligand>
        <name>[4Fe-4S] cluster</name>
        <dbReference type="ChEBI" id="CHEBI:49883"/>
    </ligand>
</feature>
<comment type="caution">
    <text evidence="13">The sequence shown here is derived from an EMBL/GenBank/DDBJ whole genome shotgun (WGS) entry which is preliminary data.</text>
</comment>
<dbReference type="PROSITE" id="PS51674">
    <property type="entry name" value="4FE4S_WBL"/>
    <property type="match status" value="1"/>
</dbReference>
<evidence type="ECO:0000256" key="7">
    <source>
        <dbReference type="ARBA" id="ARBA00023015"/>
    </source>
</evidence>
<evidence type="ECO:0000256" key="6">
    <source>
        <dbReference type="ARBA" id="ARBA00023014"/>
    </source>
</evidence>
<dbReference type="Pfam" id="PF02467">
    <property type="entry name" value="Whib"/>
    <property type="match status" value="1"/>
</dbReference>
<evidence type="ECO:0000256" key="10">
    <source>
        <dbReference type="ARBA" id="ARBA00023163"/>
    </source>
</evidence>
<feature type="binding site" evidence="11">
    <location>
        <position position="62"/>
    </location>
    <ligand>
        <name>[4Fe-4S] cluster</name>
        <dbReference type="ChEBI" id="CHEBI:49883"/>
    </ligand>
</feature>
<gene>
    <name evidence="11" type="primary">whiB</name>
    <name evidence="13" type="ORF">QEZ40_005123</name>
</gene>
<evidence type="ECO:0000256" key="1">
    <source>
        <dbReference type="ARBA" id="ARBA00004496"/>
    </source>
</evidence>
<comment type="PTM">
    <text evidence="11">The Fe-S cluster can be nitrosylated by nitric oxide (NO).</text>
</comment>
<evidence type="ECO:0000256" key="5">
    <source>
        <dbReference type="ARBA" id="ARBA00023004"/>
    </source>
</evidence>
<evidence type="ECO:0000313" key="13">
    <source>
        <dbReference type="EMBL" id="MDK9499691.1"/>
    </source>
</evidence>
<dbReference type="InterPro" id="IPR034768">
    <property type="entry name" value="4FE4S_WBL"/>
</dbReference>
<dbReference type="PANTHER" id="PTHR38839">
    <property type="entry name" value="TRANSCRIPTIONAL REGULATOR WHID-RELATED"/>
    <property type="match status" value="1"/>
</dbReference>
<dbReference type="EMBL" id="JASITI010000047">
    <property type="protein sequence ID" value="MDK9499691.1"/>
    <property type="molecule type" value="Genomic_DNA"/>
</dbReference>
<keyword evidence="4 11" id="KW-0479">Metal-binding</keyword>